<accession>A0A6M7UG81</accession>
<name>A0A6M7UG81_9HYPH</name>
<sequence length="61" mass="6961">MRPACEWRLPALPVLPYEKYAPPGLRRPKPSQGYPLYEGYGRHRPVLGIYLSRLGLNLSVP</sequence>
<protein>
    <submittedName>
        <fullName evidence="1">Uncharacterized protein</fullName>
    </submittedName>
</protein>
<organism evidence="1 2">
    <name type="scientific">Mesorhizobium erdmanii</name>
    <dbReference type="NCBI Taxonomy" id="1777866"/>
    <lineage>
        <taxon>Bacteria</taxon>
        <taxon>Pseudomonadati</taxon>
        <taxon>Pseudomonadota</taxon>
        <taxon>Alphaproteobacteria</taxon>
        <taxon>Hyphomicrobiales</taxon>
        <taxon>Phyllobacteriaceae</taxon>
        <taxon>Mesorhizobium</taxon>
    </lineage>
</organism>
<gene>
    <name evidence="1" type="ORF">EB233_05360</name>
</gene>
<dbReference type="EMBL" id="CP033361">
    <property type="protein sequence ID" value="QKC75043.1"/>
    <property type="molecule type" value="Genomic_DNA"/>
</dbReference>
<dbReference type="KEGG" id="merd:EB233_05360"/>
<evidence type="ECO:0000313" key="1">
    <source>
        <dbReference type="EMBL" id="QKC75043.1"/>
    </source>
</evidence>
<reference evidence="1 2" key="1">
    <citation type="submission" date="2018-10" db="EMBL/GenBank/DDBJ databases">
        <authorList>
            <person name="Perry B.J."/>
            <person name="Sullivan J.T."/>
            <person name="Murphy R.J.T."/>
            <person name="Ramsay J.P."/>
            <person name="Ronson C.W."/>
        </authorList>
    </citation>
    <scope>NUCLEOTIDE SEQUENCE [LARGE SCALE GENOMIC DNA]</scope>
    <source>
        <strain evidence="1 2">NZP2014</strain>
    </source>
</reference>
<dbReference type="AlphaFoldDB" id="A0A6M7UG81"/>
<proteinExistence type="predicted"/>
<dbReference type="Proteomes" id="UP000503339">
    <property type="component" value="Chromosome"/>
</dbReference>
<evidence type="ECO:0000313" key="2">
    <source>
        <dbReference type="Proteomes" id="UP000503339"/>
    </source>
</evidence>
<keyword evidence="2" id="KW-1185">Reference proteome</keyword>